<keyword evidence="2" id="KW-1185">Reference proteome</keyword>
<reference evidence="2" key="1">
    <citation type="journal article" date="2019" name="Int. J. Syst. Evol. Microbiol.">
        <title>The Global Catalogue of Microorganisms (GCM) 10K type strain sequencing project: providing services to taxonomists for standard genome sequencing and annotation.</title>
        <authorList>
            <consortium name="The Broad Institute Genomics Platform"/>
            <consortium name="The Broad Institute Genome Sequencing Center for Infectious Disease"/>
            <person name="Wu L."/>
            <person name="Ma J."/>
        </authorList>
    </citation>
    <scope>NUCLEOTIDE SEQUENCE [LARGE SCALE GENOMIC DNA]</scope>
    <source>
        <strain evidence="2">CCUG 63287</strain>
    </source>
</reference>
<dbReference type="EMBL" id="JBHSGD010000005">
    <property type="protein sequence ID" value="MFC4652634.1"/>
    <property type="molecule type" value="Genomic_DNA"/>
</dbReference>
<organism evidence="1 2">
    <name type="scientific">Lactococcus nasutitermitis</name>
    <dbReference type="NCBI Taxonomy" id="1652957"/>
    <lineage>
        <taxon>Bacteria</taxon>
        <taxon>Bacillati</taxon>
        <taxon>Bacillota</taxon>
        <taxon>Bacilli</taxon>
        <taxon>Lactobacillales</taxon>
        <taxon>Streptococcaceae</taxon>
        <taxon>Lactococcus</taxon>
    </lineage>
</organism>
<evidence type="ECO:0000313" key="1">
    <source>
        <dbReference type="EMBL" id="MFC4652634.1"/>
    </source>
</evidence>
<protein>
    <submittedName>
        <fullName evidence="1">Uncharacterized protein</fullName>
    </submittedName>
</protein>
<accession>A0ABV9JD82</accession>
<proteinExistence type="predicted"/>
<evidence type="ECO:0000313" key="2">
    <source>
        <dbReference type="Proteomes" id="UP001595987"/>
    </source>
</evidence>
<dbReference type="Proteomes" id="UP001595987">
    <property type="component" value="Unassembled WGS sequence"/>
</dbReference>
<gene>
    <name evidence="1" type="ORF">ACFO26_06895</name>
</gene>
<sequence length="49" mass="5478">MVVSDSGFTVSDILENDFETIVSIISAKHQEQAEEKEEAMSLGDFMKKL</sequence>
<comment type="caution">
    <text evidence="1">The sequence shown here is derived from an EMBL/GenBank/DDBJ whole genome shotgun (WGS) entry which is preliminary data.</text>
</comment>
<dbReference type="RefSeq" id="WP_244842789.1">
    <property type="nucleotide sequence ID" value="NZ_BOVQ01000005.1"/>
</dbReference>
<name>A0ABV9JD82_9LACT</name>